<dbReference type="InterPro" id="IPR006680">
    <property type="entry name" value="Amidohydro-rel"/>
</dbReference>
<dbReference type="InterPro" id="IPR011059">
    <property type="entry name" value="Metal-dep_hydrolase_composite"/>
</dbReference>
<proteinExistence type="predicted"/>
<gene>
    <name evidence="2" type="ORF">NOR51B_1639</name>
</gene>
<dbReference type="InterPro" id="IPR051781">
    <property type="entry name" value="Metallo-dep_Hydrolase"/>
</dbReference>
<dbReference type="PANTHER" id="PTHR43135">
    <property type="entry name" value="ALPHA-D-RIBOSE 1-METHYLPHOSPHONATE 5-TRIPHOSPHATE DIPHOSPHATASE"/>
    <property type="match status" value="1"/>
</dbReference>
<reference evidence="3" key="1">
    <citation type="journal article" date="2013" name="BMC Microbiol.">
        <title>Taxonomy and evolution of bacteriochlorophyll a-containing members of the OM60/NOR5 clade of marine gammaproteobacteria: description of Luminiphilus syltensis gen. nov., sp. nov., reclassification of Haliea rubra as Pseudohaliea rubra gen. nov., comb. nov., and emendation of Chromatocurvus halotolerans.</title>
        <authorList>
            <person name="Spring S."/>
            <person name="Riedel T."/>
            <person name="Sproer C."/>
            <person name="Yan S."/>
            <person name="Harder J."/>
            <person name="Fuchs B.M."/>
        </authorList>
    </citation>
    <scope>NUCLEOTIDE SEQUENCE [LARGE SCALE GENOMIC DNA]</scope>
    <source>
        <strain evidence="3">NOR51-B</strain>
    </source>
</reference>
<name>B8KY24_9GAMM</name>
<accession>B8KY24</accession>
<dbReference type="STRING" id="565045.NOR51B_1639"/>
<dbReference type="Gene3D" id="2.30.40.10">
    <property type="entry name" value="Urease, subunit C, domain 1"/>
    <property type="match status" value="1"/>
</dbReference>
<keyword evidence="3" id="KW-1185">Reference proteome</keyword>
<dbReference type="InterPro" id="IPR032466">
    <property type="entry name" value="Metal_Hydrolase"/>
</dbReference>
<dbReference type="GO" id="GO:0016810">
    <property type="term" value="F:hydrolase activity, acting on carbon-nitrogen (but not peptide) bonds"/>
    <property type="evidence" value="ECO:0007669"/>
    <property type="project" value="InterPro"/>
</dbReference>
<evidence type="ECO:0000259" key="1">
    <source>
        <dbReference type="Pfam" id="PF01979"/>
    </source>
</evidence>
<dbReference type="Proteomes" id="UP000004699">
    <property type="component" value="Unassembled WGS sequence"/>
</dbReference>
<dbReference type="AlphaFoldDB" id="B8KY24"/>
<dbReference type="eggNOG" id="COG1228">
    <property type="taxonomic scope" value="Bacteria"/>
</dbReference>
<evidence type="ECO:0000313" key="3">
    <source>
        <dbReference type="Proteomes" id="UP000004699"/>
    </source>
</evidence>
<dbReference type="SUPFAM" id="SSF51338">
    <property type="entry name" value="Composite domain of metallo-dependent hydrolases"/>
    <property type="match status" value="1"/>
</dbReference>
<feature type="domain" description="Amidohydrolase-related" evidence="1">
    <location>
        <begin position="126"/>
        <end position="472"/>
    </location>
</feature>
<dbReference type="EMBL" id="DS999411">
    <property type="protein sequence ID" value="EED35692.1"/>
    <property type="molecule type" value="Genomic_DNA"/>
</dbReference>
<dbReference type="Gene3D" id="3.20.20.140">
    <property type="entry name" value="Metal-dependent hydrolases"/>
    <property type="match status" value="2"/>
</dbReference>
<evidence type="ECO:0000313" key="2">
    <source>
        <dbReference type="EMBL" id="EED35692.1"/>
    </source>
</evidence>
<dbReference type="PANTHER" id="PTHR43135:SF3">
    <property type="entry name" value="ALPHA-D-RIBOSE 1-METHYLPHOSPHONATE 5-TRIPHOSPHATE DIPHOSPHATASE"/>
    <property type="match status" value="1"/>
</dbReference>
<dbReference type="SUPFAM" id="SSF51556">
    <property type="entry name" value="Metallo-dependent hydrolases"/>
    <property type="match status" value="1"/>
</dbReference>
<organism evidence="2 3">
    <name type="scientific">Luminiphilus syltensis NOR5-1B</name>
    <dbReference type="NCBI Taxonomy" id="565045"/>
    <lineage>
        <taxon>Bacteria</taxon>
        <taxon>Pseudomonadati</taxon>
        <taxon>Pseudomonadota</taxon>
        <taxon>Gammaproteobacteria</taxon>
        <taxon>Cellvibrionales</taxon>
        <taxon>Halieaceae</taxon>
        <taxon>Luminiphilus</taxon>
    </lineage>
</organism>
<dbReference type="Pfam" id="PF01979">
    <property type="entry name" value="Amidohydro_1"/>
    <property type="match status" value="1"/>
</dbReference>
<protein>
    <recommendedName>
        <fullName evidence="1">Amidohydrolase-related domain-containing protein</fullName>
    </recommendedName>
</protein>
<dbReference type="HOGENOM" id="CLU_023620_4_1_6"/>
<sequence>MNVGCKSMRARSKTWSKKLITKIYVIQLLACCIYLGTYSNASASACPEESEVDLLLRATTIVDVRTGQLLPERDVVIDGGRICAISQSSDAAVFTADQEIDGRGRFLIPGLMEMHGHVDTPEAMTLYLANGVTTVRNLWGEPWTLALRDELEKSQGDYPRLLTAGPIVDGSPPINYPFVVVTDAREADAEVARQAAAGYDFVKIYSNMSPNVFDAMIAAGKKYNMEISGHLPHDVAFPHALNSGMRTMEHFLEVADELLRYPPSVDLDLYVVYPETQRLLEAVGRGEVSLDNIVDRGRIAEVAAHAATSDTWFDPTLMPMRNFTSDWNQMNPDWQRYLPPAIKAYWEGAWAAREGWTADARRGEDALYALRLELLGEMHKAGAHVLAGTDAPVPGMYHGFSLVDEIQQLTRAGLSNAAALRAATLEGALYLKREGELGEVVTGAEADLVLLEANPLENLQNLRSVVGVVRAGYWQDEAALSERLETIAAQYAAQEALFDGAPQFAPSRADTNEELVRTTAVKVANEPVDFLEGDGETAARLMVEETDAALDISFARRDEDGRWGVTRVSMAQESVAIVQADGTKLTLAKADGVWELREGKAVRWRLPSDGYVLPLTGTPVDIAMFAQLVRWSAMEATPLHVWHCDLAASCDGSPVAAYADVAGFEKINAVFSGADRIDVSARGLGTTQIWVGAGPFYGGQPIRMQADTKRGWERLR</sequence>